<proteinExistence type="predicted"/>
<keyword evidence="3" id="KW-1185">Reference proteome</keyword>
<dbReference type="Pfam" id="PF14155">
    <property type="entry name" value="DUF4307"/>
    <property type="match status" value="1"/>
</dbReference>
<reference evidence="2" key="1">
    <citation type="submission" date="2023-06" db="EMBL/GenBank/DDBJ databases">
        <title>Egi l300058.</title>
        <authorList>
            <person name="Gao L."/>
            <person name="Fang B.-Z."/>
            <person name="Li W.-J."/>
        </authorList>
    </citation>
    <scope>NUCLEOTIDE SEQUENCE</scope>
    <source>
        <strain evidence="2">EGI L300058</strain>
    </source>
</reference>
<feature type="transmembrane region" description="Helical" evidence="1">
    <location>
        <begin position="25"/>
        <end position="44"/>
    </location>
</feature>
<evidence type="ECO:0000313" key="2">
    <source>
        <dbReference type="EMBL" id="MDN4480047.1"/>
    </source>
</evidence>
<accession>A0ABT8GF34</accession>
<evidence type="ECO:0000313" key="3">
    <source>
        <dbReference type="Proteomes" id="UP001172708"/>
    </source>
</evidence>
<keyword evidence="1" id="KW-0812">Transmembrane</keyword>
<keyword evidence="1" id="KW-1133">Transmembrane helix</keyword>
<name>A0ABT8GF34_9MICO</name>
<dbReference type="RefSeq" id="WP_301141320.1">
    <property type="nucleotide sequence ID" value="NZ_JAUHQA010000001.1"/>
</dbReference>
<protein>
    <submittedName>
        <fullName evidence="2">DUF4307 domain-containing protein</fullName>
    </submittedName>
</protein>
<organism evidence="2 3">
    <name type="scientific">Demequina muriae</name>
    <dbReference type="NCBI Taxonomy" id="3051664"/>
    <lineage>
        <taxon>Bacteria</taxon>
        <taxon>Bacillati</taxon>
        <taxon>Actinomycetota</taxon>
        <taxon>Actinomycetes</taxon>
        <taxon>Micrococcales</taxon>
        <taxon>Demequinaceae</taxon>
        <taxon>Demequina</taxon>
    </lineage>
</organism>
<sequence length="132" mass="14231">MSTPMAETRDDDGGGARPRLSRGRWALVVVGLVVLTGITAWFAWGVSSQPARWQDVGFEVISPTEAEVTFDVFLYADEPVTCYVHAMNVQYAEVGVAEVAVDPADGDEQRFTLAVPTVEEANTALVRGCAPQ</sequence>
<keyword evidence="1" id="KW-0472">Membrane</keyword>
<gene>
    <name evidence="2" type="ORF">QQX02_03795</name>
</gene>
<dbReference type="InterPro" id="IPR025443">
    <property type="entry name" value="DUF4307"/>
</dbReference>
<dbReference type="EMBL" id="JAUHQA010000001">
    <property type="protein sequence ID" value="MDN4480047.1"/>
    <property type="molecule type" value="Genomic_DNA"/>
</dbReference>
<dbReference type="Proteomes" id="UP001172708">
    <property type="component" value="Unassembled WGS sequence"/>
</dbReference>
<comment type="caution">
    <text evidence="2">The sequence shown here is derived from an EMBL/GenBank/DDBJ whole genome shotgun (WGS) entry which is preliminary data.</text>
</comment>
<evidence type="ECO:0000256" key="1">
    <source>
        <dbReference type="SAM" id="Phobius"/>
    </source>
</evidence>